<dbReference type="Pfam" id="PF09852">
    <property type="entry name" value="DUF2079"/>
    <property type="match status" value="1"/>
</dbReference>
<organism evidence="1 2">
    <name type="scientific">Streptomyces bingchenggensis (strain BCW-1)</name>
    <dbReference type="NCBI Taxonomy" id="749414"/>
    <lineage>
        <taxon>Bacteria</taxon>
        <taxon>Bacillati</taxon>
        <taxon>Actinomycetota</taxon>
        <taxon>Actinomycetes</taxon>
        <taxon>Kitasatosporales</taxon>
        <taxon>Streptomycetaceae</taxon>
        <taxon>Streptomyces</taxon>
    </lineage>
</organism>
<dbReference type="HOGENOM" id="CLU_2525992_0_0_11"/>
<protein>
    <submittedName>
        <fullName evidence="1">Uncharacterized protein</fullName>
    </submittedName>
</protein>
<dbReference type="Proteomes" id="UP000000377">
    <property type="component" value="Chromosome"/>
</dbReference>
<evidence type="ECO:0000313" key="1">
    <source>
        <dbReference type="EMBL" id="ADI09545.1"/>
    </source>
</evidence>
<dbReference type="EMBL" id="CP002047">
    <property type="protein sequence ID" value="ADI09545.1"/>
    <property type="molecule type" value="Genomic_DNA"/>
</dbReference>
<sequence>MDRIPDSATVAASNRFAPQLTSRTSVTVFGAEGSRPNPQWIVIDVAQPYGWPITGTQQGTLIAESRAHGNRTVANEDGYVLLKR</sequence>
<reference evidence="1 2" key="1">
    <citation type="journal article" date="2010" name="J. Bacteriol.">
        <title>Genome sequence of the milbemycin-producing bacterium Streptomyces bingchenggensis.</title>
        <authorList>
            <person name="Wang X.J."/>
            <person name="Yan Y.J."/>
            <person name="Zhang B."/>
            <person name="An J."/>
            <person name="Wang J.J."/>
            <person name="Tian J."/>
            <person name="Jiang L."/>
            <person name="Chen Y.H."/>
            <person name="Huang S.X."/>
            <person name="Yin M."/>
            <person name="Zhang J."/>
            <person name="Gao A.L."/>
            <person name="Liu C.X."/>
            <person name="Zhu Z.X."/>
            <person name="Xiang W.S."/>
        </authorList>
    </citation>
    <scope>NUCLEOTIDE SEQUENCE [LARGE SCALE GENOMIC DNA]</scope>
    <source>
        <strain evidence="1 2">BCW-1</strain>
    </source>
</reference>
<evidence type="ECO:0000313" key="2">
    <source>
        <dbReference type="Proteomes" id="UP000000377"/>
    </source>
</evidence>
<name>D7BTX6_STRBB</name>
<dbReference type="AlphaFoldDB" id="D7BTX6"/>
<accession>D7BTX6</accession>
<proteinExistence type="predicted"/>
<dbReference type="PATRIC" id="fig|749414.3.peg.6620"/>
<gene>
    <name evidence="1" type="ordered locus">SBI_06425</name>
</gene>
<dbReference type="InterPro" id="IPR018650">
    <property type="entry name" value="STSV1_Orf64"/>
</dbReference>
<keyword evidence="2" id="KW-1185">Reference proteome</keyword>
<dbReference type="KEGG" id="sbh:SBI_06425"/>